<name>A0A1J4KJL0_9EUKA</name>
<dbReference type="EMBL" id="MLAK01000627">
    <property type="protein sequence ID" value="OHT09878.1"/>
    <property type="molecule type" value="Genomic_DNA"/>
</dbReference>
<dbReference type="Proteomes" id="UP000179807">
    <property type="component" value="Unassembled WGS sequence"/>
</dbReference>
<evidence type="ECO:0000256" key="1">
    <source>
        <dbReference type="SAM" id="Coils"/>
    </source>
</evidence>
<dbReference type="AlphaFoldDB" id="A0A1J4KJL0"/>
<accession>A0A1J4KJL0</accession>
<dbReference type="VEuPathDB" id="TrichDB:TRFO_04414"/>
<evidence type="ECO:0000256" key="2">
    <source>
        <dbReference type="SAM" id="MobiDB-lite"/>
    </source>
</evidence>
<organism evidence="3 4">
    <name type="scientific">Tritrichomonas foetus</name>
    <dbReference type="NCBI Taxonomy" id="1144522"/>
    <lineage>
        <taxon>Eukaryota</taxon>
        <taxon>Metamonada</taxon>
        <taxon>Parabasalia</taxon>
        <taxon>Tritrichomonadida</taxon>
        <taxon>Tritrichomonadidae</taxon>
        <taxon>Tritrichomonas</taxon>
    </lineage>
</organism>
<feature type="region of interest" description="Disordered" evidence="2">
    <location>
        <begin position="337"/>
        <end position="360"/>
    </location>
</feature>
<dbReference type="GeneID" id="94826588"/>
<keyword evidence="4" id="KW-1185">Reference proteome</keyword>
<keyword evidence="1" id="KW-0175">Coiled coil</keyword>
<comment type="caution">
    <text evidence="3">The sequence shown here is derived from an EMBL/GenBank/DDBJ whole genome shotgun (WGS) entry which is preliminary data.</text>
</comment>
<evidence type="ECO:0000313" key="3">
    <source>
        <dbReference type="EMBL" id="OHT09878.1"/>
    </source>
</evidence>
<evidence type="ECO:0000313" key="4">
    <source>
        <dbReference type="Proteomes" id="UP000179807"/>
    </source>
</evidence>
<protein>
    <submittedName>
        <fullName evidence="3">Uncharacterized protein</fullName>
    </submittedName>
</protein>
<proteinExistence type="predicted"/>
<reference evidence="3" key="1">
    <citation type="submission" date="2016-10" db="EMBL/GenBank/DDBJ databases">
        <authorList>
            <person name="Benchimol M."/>
            <person name="Almeida L.G."/>
            <person name="Vasconcelos A.T."/>
            <person name="Perreira-Neves A."/>
            <person name="Rosa I.A."/>
            <person name="Tasca T."/>
            <person name="Bogo M.R."/>
            <person name="de Souza W."/>
        </authorList>
    </citation>
    <scope>NUCLEOTIDE SEQUENCE [LARGE SCALE GENOMIC DNA]</scope>
    <source>
        <strain evidence="3">K</strain>
    </source>
</reference>
<gene>
    <name evidence="3" type="ORF">TRFO_04414</name>
</gene>
<feature type="region of interest" description="Disordered" evidence="2">
    <location>
        <begin position="1"/>
        <end position="37"/>
    </location>
</feature>
<sequence length="470" mass="54650">MTDSDQTRTKVTLKDSSGTSECPEIPQKPMANVSMPLVENSPSPPRLFFQKPPPGYLAELKSSISILLKRKSALAEELKRIQIDTVRPAEIAFIRAQTQYYSSQNHTMRFEDLMNKFAETKRAACALKALCITLEKRIANEEIKRADYIKESDLIISTYDFNDVKLKAPKITEPVSTDFQGRTNQLENQRLDQRLKTAQNHIKEINNEPDYEMNSIALKEIIKATEMQSNLNMTGIKELKKEIEELTQMANQNDDLVDMKFSENSNKRRKIELNAYKQYQKEQKLAEEYQNKIKAFQEKNRKDNDKIEHLRAQLDKSRSETQIILAEIERVNNLPKPKKFEPIESENDAESNSSSTISENDDYLLTNSNQQLEFTLNQQMFQLRCQVNDLKQQYNIIKLSANDKQNYYQNQIYSMNLQYQKNLEKINQLKHKKSKNDIDDPNHMNNINNLLTKIHGSIEEISTSFFGDKL</sequence>
<feature type="coiled-coil region" evidence="1">
    <location>
        <begin position="236"/>
        <end position="320"/>
    </location>
</feature>
<dbReference type="RefSeq" id="XP_068363014.1">
    <property type="nucleotide sequence ID" value="XM_068491884.1"/>
</dbReference>